<feature type="domain" description="HTH cro/C1-type" evidence="1">
    <location>
        <begin position="19"/>
        <end position="62"/>
    </location>
</feature>
<proteinExistence type="predicted"/>
<dbReference type="SMART" id="SM00530">
    <property type="entry name" value="HTH_XRE"/>
    <property type="match status" value="1"/>
</dbReference>
<dbReference type="RefSeq" id="WP_122014869.1">
    <property type="nucleotide sequence ID" value="NZ_CP033169.1"/>
</dbReference>
<dbReference type="PROSITE" id="PS50943">
    <property type="entry name" value="HTH_CROC1"/>
    <property type="match status" value="1"/>
</dbReference>
<organism evidence="2 3">
    <name type="scientific">Biomaibacter acetigenes</name>
    <dbReference type="NCBI Taxonomy" id="2316383"/>
    <lineage>
        <taxon>Bacteria</taxon>
        <taxon>Bacillati</taxon>
        <taxon>Bacillota</taxon>
        <taxon>Clostridia</taxon>
        <taxon>Thermosediminibacterales</taxon>
        <taxon>Tepidanaerobacteraceae</taxon>
        <taxon>Biomaibacter</taxon>
    </lineage>
</organism>
<dbReference type="InterPro" id="IPR010982">
    <property type="entry name" value="Lambda_DNA-bd_dom_sf"/>
</dbReference>
<reference evidence="2 3" key="1">
    <citation type="submission" date="2018-10" db="EMBL/GenBank/DDBJ databases">
        <authorList>
            <person name="Zhang X."/>
        </authorList>
    </citation>
    <scope>NUCLEOTIDE SEQUENCE [LARGE SCALE GENOMIC DNA]</scope>
    <source>
        <strain evidence="2 3">SK-G1</strain>
    </source>
</reference>
<dbReference type="Proteomes" id="UP000280960">
    <property type="component" value="Chromosome"/>
</dbReference>
<dbReference type="PANTHER" id="PTHR37301">
    <property type="entry name" value="DNA-BINDING PROTEIN-RELATED"/>
    <property type="match status" value="1"/>
</dbReference>
<dbReference type="AlphaFoldDB" id="A0A3G2R639"/>
<dbReference type="Pfam" id="PF13443">
    <property type="entry name" value="HTH_26"/>
    <property type="match status" value="1"/>
</dbReference>
<protein>
    <submittedName>
        <fullName evidence="2">XRE family transcriptional regulator</fullName>
    </submittedName>
</protein>
<dbReference type="InterPro" id="IPR001387">
    <property type="entry name" value="Cro/C1-type_HTH"/>
</dbReference>
<evidence type="ECO:0000313" key="2">
    <source>
        <dbReference type="EMBL" id="AYO30853.1"/>
    </source>
</evidence>
<dbReference type="KEGG" id="bacg:D2962_09700"/>
<dbReference type="Gene3D" id="1.10.260.40">
    <property type="entry name" value="lambda repressor-like DNA-binding domains"/>
    <property type="match status" value="1"/>
</dbReference>
<name>A0A3G2R639_9FIRM</name>
<evidence type="ECO:0000313" key="3">
    <source>
        <dbReference type="Proteomes" id="UP000280960"/>
    </source>
</evidence>
<evidence type="ECO:0000259" key="1">
    <source>
        <dbReference type="PROSITE" id="PS50943"/>
    </source>
</evidence>
<dbReference type="SUPFAM" id="SSF47413">
    <property type="entry name" value="lambda repressor-like DNA-binding domains"/>
    <property type="match status" value="1"/>
</dbReference>
<sequence length="76" mass="8559">MITCKLATIMAERGVRHISDLSVKTGIARSTLTKLWYNQSDGIRFDTLNKLCEVLNCTPANLLVYTPENKTQTNNE</sequence>
<keyword evidence="3" id="KW-1185">Reference proteome</keyword>
<dbReference type="GO" id="GO:0003677">
    <property type="term" value="F:DNA binding"/>
    <property type="evidence" value="ECO:0007669"/>
    <property type="project" value="InterPro"/>
</dbReference>
<dbReference type="PANTHER" id="PTHR37301:SF1">
    <property type="entry name" value="DNA-BINDING PROTEIN"/>
    <property type="match status" value="1"/>
</dbReference>
<accession>A0A3G2R639</accession>
<dbReference type="EMBL" id="CP033169">
    <property type="protein sequence ID" value="AYO30853.1"/>
    <property type="molecule type" value="Genomic_DNA"/>
</dbReference>
<dbReference type="CDD" id="cd00093">
    <property type="entry name" value="HTH_XRE"/>
    <property type="match status" value="1"/>
</dbReference>
<gene>
    <name evidence="2" type="ORF">D2962_09700</name>
</gene>